<dbReference type="Proteomes" id="UP001314229">
    <property type="component" value="Unassembled WGS sequence"/>
</dbReference>
<feature type="chain" id="PRO_5043942780" evidence="1">
    <location>
        <begin position="23"/>
        <end position="108"/>
    </location>
</feature>
<evidence type="ECO:0000313" key="3">
    <source>
        <dbReference type="Proteomes" id="UP001314229"/>
    </source>
</evidence>
<sequence length="108" mass="11673">MGVRLNKRWAARLICVVLTVEAAKLPFNPSKTTLPSRGTEARDRAEIQQTDGFTVIRLASEGCGVASVCKRMDSESLCCVDGQEGEVTVCQSSALFDCFNTSVKEKVG</sequence>
<dbReference type="EMBL" id="CAWUFR010000037">
    <property type="protein sequence ID" value="CAK6959045.1"/>
    <property type="molecule type" value="Genomic_DNA"/>
</dbReference>
<dbReference type="AlphaFoldDB" id="A0AAV1NIP4"/>
<organism evidence="2 3">
    <name type="scientific">Scomber scombrus</name>
    <name type="common">Atlantic mackerel</name>
    <name type="synonym">Scomber vernalis</name>
    <dbReference type="NCBI Taxonomy" id="13677"/>
    <lineage>
        <taxon>Eukaryota</taxon>
        <taxon>Metazoa</taxon>
        <taxon>Chordata</taxon>
        <taxon>Craniata</taxon>
        <taxon>Vertebrata</taxon>
        <taxon>Euteleostomi</taxon>
        <taxon>Actinopterygii</taxon>
        <taxon>Neopterygii</taxon>
        <taxon>Teleostei</taxon>
        <taxon>Neoteleostei</taxon>
        <taxon>Acanthomorphata</taxon>
        <taxon>Pelagiaria</taxon>
        <taxon>Scombriformes</taxon>
        <taxon>Scombridae</taxon>
        <taxon>Scomber</taxon>
    </lineage>
</organism>
<evidence type="ECO:0000256" key="1">
    <source>
        <dbReference type="SAM" id="SignalP"/>
    </source>
</evidence>
<protein>
    <submittedName>
        <fullName evidence="2">Uncharacterized protein</fullName>
    </submittedName>
</protein>
<evidence type="ECO:0000313" key="2">
    <source>
        <dbReference type="EMBL" id="CAK6959045.1"/>
    </source>
</evidence>
<name>A0AAV1NIP4_SCOSC</name>
<comment type="caution">
    <text evidence="2">The sequence shown here is derived from an EMBL/GenBank/DDBJ whole genome shotgun (WGS) entry which is preliminary data.</text>
</comment>
<proteinExistence type="predicted"/>
<reference evidence="2 3" key="1">
    <citation type="submission" date="2024-01" db="EMBL/GenBank/DDBJ databases">
        <authorList>
            <person name="Alioto T."/>
            <person name="Alioto T."/>
            <person name="Gomez Garrido J."/>
        </authorList>
    </citation>
    <scope>NUCLEOTIDE SEQUENCE [LARGE SCALE GENOMIC DNA]</scope>
</reference>
<keyword evidence="3" id="KW-1185">Reference proteome</keyword>
<accession>A0AAV1NIP4</accession>
<keyword evidence="1" id="KW-0732">Signal</keyword>
<gene>
    <name evidence="2" type="ORF">FSCOSCO3_A000249</name>
</gene>
<feature type="signal peptide" evidence="1">
    <location>
        <begin position="1"/>
        <end position="22"/>
    </location>
</feature>